<accession>A0ACB9AX74</accession>
<dbReference type="EMBL" id="CM042053">
    <property type="protein sequence ID" value="KAI3714531.1"/>
    <property type="molecule type" value="Genomic_DNA"/>
</dbReference>
<proteinExistence type="predicted"/>
<gene>
    <name evidence="1" type="ORF">L6452_21487</name>
</gene>
<comment type="caution">
    <text evidence="1">The sequence shown here is derived from an EMBL/GenBank/DDBJ whole genome shotgun (WGS) entry which is preliminary data.</text>
</comment>
<keyword evidence="2" id="KW-1185">Reference proteome</keyword>
<organism evidence="1 2">
    <name type="scientific">Arctium lappa</name>
    <name type="common">Greater burdock</name>
    <name type="synonym">Lappa major</name>
    <dbReference type="NCBI Taxonomy" id="4217"/>
    <lineage>
        <taxon>Eukaryota</taxon>
        <taxon>Viridiplantae</taxon>
        <taxon>Streptophyta</taxon>
        <taxon>Embryophyta</taxon>
        <taxon>Tracheophyta</taxon>
        <taxon>Spermatophyta</taxon>
        <taxon>Magnoliopsida</taxon>
        <taxon>eudicotyledons</taxon>
        <taxon>Gunneridae</taxon>
        <taxon>Pentapetalae</taxon>
        <taxon>asterids</taxon>
        <taxon>campanulids</taxon>
        <taxon>Asterales</taxon>
        <taxon>Asteraceae</taxon>
        <taxon>Carduoideae</taxon>
        <taxon>Cardueae</taxon>
        <taxon>Arctiinae</taxon>
        <taxon>Arctium</taxon>
    </lineage>
</organism>
<protein>
    <submittedName>
        <fullName evidence="1">Uncharacterized protein</fullName>
    </submittedName>
</protein>
<sequence>MFYDHLLYLYIIYIYLNLLFNLHCSSVSAIIVELHLLSNHNSSQILFPIFNNPVTGKVENHDGERRWTGLPSNSIREDQVW</sequence>
<reference evidence="2" key="1">
    <citation type="journal article" date="2022" name="Mol. Ecol. Resour.">
        <title>The genomes of chicory, endive, great burdock and yacon provide insights into Asteraceae palaeo-polyploidization history and plant inulin production.</title>
        <authorList>
            <person name="Fan W."/>
            <person name="Wang S."/>
            <person name="Wang H."/>
            <person name="Wang A."/>
            <person name="Jiang F."/>
            <person name="Liu H."/>
            <person name="Zhao H."/>
            <person name="Xu D."/>
            <person name="Zhang Y."/>
        </authorList>
    </citation>
    <scope>NUCLEOTIDE SEQUENCE [LARGE SCALE GENOMIC DNA]</scope>
    <source>
        <strain evidence="2">cv. Niubang</strain>
    </source>
</reference>
<evidence type="ECO:0000313" key="1">
    <source>
        <dbReference type="EMBL" id="KAI3714531.1"/>
    </source>
</evidence>
<evidence type="ECO:0000313" key="2">
    <source>
        <dbReference type="Proteomes" id="UP001055879"/>
    </source>
</evidence>
<dbReference type="Proteomes" id="UP001055879">
    <property type="component" value="Linkage Group LG07"/>
</dbReference>
<reference evidence="1 2" key="2">
    <citation type="journal article" date="2022" name="Mol. Ecol. Resour.">
        <title>The genomes of chicory, endive, great burdock and yacon provide insights into Asteraceae paleo-polyploidization history and plant inulin production.</title>
        <authorList>
            <person name="Fan W."/>
            <person name="Wang S."/>
            <person name="Wang H."/>
            <person name="Wang A."/>
            <person name="Jiang F."/>
            <person name="Liu H."/>
            <person name="Zhao H."/>
            <person name="Xu D."/>
            <person name="Zhang Y."/>
        </authorList>
    </citation>
    <scope>NUCLEOTIDE SEQUENCE [LARGE SCALE GENOMIC DNA]</scope>
    <source>
        <strain evidence="2">cv. Niubang</strain>
    </source>
</reference>
<name>A0ACB9AX74_ARCLA</name>